<dbReference type="eggNOG" id="KOG4235">
    <property type="taxonomic scope" value="Eukaryota"/>
</dbReference>
<dbReference type="OMA" id="DLEAYYH"/>
<protein>
    <recommendedName>
        <fullName evidence="2">Deoxynucleoside kinase domain-containing protein</fullName>
    </recommendedName>
</protein>
<dbReference type="GO" id="GO:0005737">
    <property type="term" value="C:cytoplasm"/>
    <property type="evidence" value="ECO:0007669"/>
    <property type="project" value="TreeGrafter"/>
</dbReference>
<dbReference type="EMBL" id="GL349438">
    <property type="protein sequence ID" value="KNC54708.1"/>
    <property type="molecule type" value="Genomic_DNA"/>
</dbReference>
<sequence>MLRSGFVAQQVCRAGGRASSMAARTVVSGNSVGATGDGRDGKDGGEAQAGSQASEQTADRVVLALEGSIGSGKSTLLRVVSEAMGGPEAVQTLAEPVERWKDVRGHNLLGEFYKDPSRWAYTFQSYAFVTRLMLAAEASGDAPVTVMERSPFSDKHVFATNAHESGLITGPEWAVYNELWDFYTASARGAPHAFVYLRTSAQTCFDRMRKRARAEEDAVPMTYLDAIHTRHEAWFHTNTVLDAELGVYATDDGIPFIVVEGEGDFEADSTRATEIVSAFDALVAWLRHRRTNANSE</sequence>
<dbReference type="GeneID" id="25561304"/>
<dbReference type="RefSeq" id="XP_013761608.1">
    <property type="nucleotide sequence ID" value="XM_013906154.1"/>
</dbReference>
<dbReference type="InterPro" id="IPR050566">
    <property type="entry name" value="Deoxyribonucleoside_kinase"/>
</dbReference>
<evidence type="ECO:0000313" key="3">
    <source>
        <dbReference type="EMBL" id="KNC54708.1"/>
    </source>
</evidence>
<accession>A0A0L0DTC9</accession>
<dbReference type="InterPro" id="IPR027417">
    <property type="entry name" value="P-loop_NTPase"/>
</dbReference>
<dbReference type="PANTHER" id="PTHR10513:SF35">
    <property type="entry name" value="DEOXYADENOSINE KINASE"/>
    <property type="match status" value="1"/>
</dbReference>
<dbReference type="OrthoDB" id="567086at2759"/>
<dbReference type="STRING" id="461836.A0A0L0DTC9"/>
<evidence type="ECO:0000313" key="4">
    <source>
        <dbReference type="Proteomes" id="UP000054408"/>
    </source>
</evidence>
<feature type="region of interest" description="Disordered" evidence="1">
    <location>
        <begin position="29"/>
        <end position="56"/>
    </location>
</feature>
<dbReference type="InterPro" id="IPR031314">
    <property type="entry name" value="DNK_dom"/>
</dbReference>
<proteinExistence type="predicted"/>
<dbReference type="PANTHER" id="PTHR10513">
    <property type="entry name" value="DEOXYNUCLEOSIDE KINASE"/>
    <property type="match status" value="1"/>
</dbReference>
<reference evidence="3 4" key="1">
    <citation type="submission" date="2010-05" db="EMBL/GenBank/DDBJ databases">
        <title>The Genome Sequence of Thecamonas trahens ATCC 50062.</title>
        <authorList>
            <consortium name="The Broad Institute Genome Sequencing Platform"/>
            <person name="Russ C."/>
            <person name="Cuomo C."/>
            <person name="Shea T."/>
            <person name="Young S.K."/>
            <person name="Zeng Q."/>
            <person name="Koehrsen M."/>
            <person name="Haas B."/>
            <person name="Borodovsky M."/>
            <person name="Guigo R."/>
            <person name="Alvarado L."/>
            <person name="Berlin A."/>
            <person name="Bochicchio J."/>
            <person name="Borenstein D."/>
            <person name="Chapman S."/>
            <person name="Chen Z."/>
            <person name="Freedman E."/>
            <person name="Gellesch M."/>
            <person name="Goldberg J."/>
            <person name="Griggs A."/>
            <person name="Gujja S."/>
            <person name="Heilman E."/>
            <person name="Heiman D."/>
            <person name="Hepburn T."/>
            <person name="Howarth C."/>
            <person name="Jen D."/>
            <person name="Larson L."/>
            <person name="Mehta T."/>
            <person name="Park D."/>
            <person name="Pearson M."/>
            <person name="Roberts A."/>
            <person name="Saif S."/>
            <person name="Shenoy N."/>
            <person name="Sisk P."/>
            <person name="Stolte C."/>
            <person name="Sykes S."/>
            <person name="Thomson T."/>
            <person name="Walk T."/>
            <person name="White J."/>
            <person name="Yandava C."/>
            <person name="Burger G."/>
            <person name="Gray M.W."/>
            <person name="Holland P.W.H."/>
            <person name="King N."/>
            <person name="Lang F.B.F."/>
            <person name="Roger A.J."/>
            <person name="Ruiz-Trillo I."/>
            <person name="Lander E."/>
            <person name="Nusbaum C."/>
        </authorList>
    </citation>
    <scope>NUCLEOTIDE SEQUENCE [LARGE SCALE GENOMIC DNA]</scope>
    <source>
        <strain evidence="3 4">ATCC 50062</strain>
    </source>
</reference>
<keyword evidence="4" id="KW-1185">Reference proteome</keyword>
<dbReference type="AlphaFoldDB" id="A0A0L0DTC9"/>
<name>A0A0L0DTC9_THETB</name>
<dbReference type="GO" id="GO:0019136">
    <property type="term" value="F:deoxynucleoside kinase activity"/>
    <property type="evidence" value="ECO:0007669"/>
    <property type="project" value="TreeGrafter"/>
</dbReference>
<organism evidence="3 4">
    <name type="scientific">Thecamonas trahens ATCC 50062</name>
    <dbReference type="NCBI Taxonomy" id="461836"/>
    <lineage>
        <taxon>Eukaryota</taxon>
        <taxon>Apusozoa</taxon>
        <taxon>Apusomonadida</taxon>
        <taxon>Apusomonadidae</taxon>
        <taxon>Thecamonas</taxon>
    </lineage>
</organism>
<evidence type="ECO:0000259" key="2">
    <source>
        <dbReference type="Pfam" id="PF01712"/>
    </source>
</evidence>
<dbReference type="CDD" id="cd01673">
    <property type="entry name" value="dNK"/>
    <property type="match status" value="1"/>
</dbReference>
<feature type="domain" description="Deoxynucleoside kinase" evidence="2">
    <location>
        <begin position="64"/>
        <end position="283"/>
    </location>
</feature>
<dbReference type="Pfam" id="PF01712">
    <property type="entry name" value="dNK"/>
    <property type="match status" value="1"/>
</dbReference>
<dbReference type="SUPFAM" id="SSF52540">
    <property type="entry name" value="P-loop containing nucleoside triphosphate hydrolases"/>
    <property type="match status" value="1"/>
</dbReference>
<gene>
    <name evidence="3" type="ORF">AMSG_01558</name>
</gene>
<dbReference type="Gene3D" id="3.40.50.300">
    <property type="entry name" value="P-loop containing nucleotide triphosphate hydrolases"/>
    <property type="match status" value="1"/>
</dbReference>
<dbReference type="Proteomes" id="UP000054408">
    <property type="component" value="Unassembled WGS sequence"/>
</dbReference>
<evidence type="ECO:0000256" key="1">
    <source>
        <dbReference type="SAM" id="MobiDB-lite"/>
    </source>
</evidence>